<evidence type="ECO:0000313" key="1">
    <source>
        <dbReference type="EMBL" id="KAK0430936.1"/>
    </source>
</evidence>
<dbReference type="InterPro" id="IPR023198">
    <property type="entry name" value="PGP-like_dom2"/>
</dbReference>
<keyword evidence="2" id="KW-1185">Reference proteome</keyword>
<dbReference type="SFLD" id="SFLDS00003">
    <property type="entry name" value="Haloacid_Dehalogenase"/>
    <property type="match status" value="1"/>
</dbReference>
<dbReference type="Pfam" id="PF13419">
    <property type="entry name" value="HAD_2"/>
    <property type="match status" value="1"/>
</dbReference>
<comment type="caution">
    <text evidence="1">The sequence shown here is derived from an EMBL/GenBank/DDBJ whole genome shotgun (WGS) entry which is preliminary data.</text>
</comment>
<sequence>MIRLIRGGLGSFDFQVQTSDHSAERLKMSPPFDTIIFDIGDVLFTWSSTTKSRISSKSLREILASPTWLDYERGKVSEQDCYDRVGEQFSFDPSEVKDAFSQARESLKSDDQMINLIRELKEQSQGRLRVFAMSNISLPDYEVLKTKPADWTIFDRVFTSGEAGERKPDITYYEHVLTATNTVPSAAIFVDDRPENVLSARSLGLHGIVFDDKQRVQKELRDLFAES</sequence>
<dbReference type="PANTHER" id="PTHR43611:SF3">
    <property type="entry name" value="FLAVIN MONONUCLEOTIDE HYDROLASE 1, CHLOROPLATIC"/>
    <property type="match status" value="1"/>
</dbReference>
<proteinExistence type="predicted"/>
<dbReference type="SUPFAM" id="SSF56784">
    <property type="entry name" value="HAD-like"/>
    <property type="match status" value="1"/>
</dbReference>
<dbReference type="NCBIfam" id="TIGR01509">
    <property type="entry name" value="HAD-SF-IA-v3"/>
    <property type="match status" value="1"/>
</dbReference>
<gene>
    <name evidence="1" type="ORF">EV421DRAFT_1855802</name>
</gene>
<dbReference type="EMBL" id="JAUEPT010000128">
    <property type="protein sequence ID" value="KAK0430936.1"/>
    <property type="molecule type" value="Genomic_DNA"/>
</dbReference>
<dbReference type="PANTHER" id="PTHR43611">
    <property type="entry name" value="ALPHA-D-GLUCOSE 1-PHOSPHATE PHOSPHATASE"/>
    <property type="match status" value="1"/>
</dbReference>
<dbReference type="InterPro" id="IPR006439">
    <property type="entry name" value="HAD-SF_hydro_IA"/>
</dbReference>
<dbReference type="SFLD" id="SFLDG01129">
    <property type="entry name" value="C1.5:_HAD__Beta-PGM__Phosphata"/>
    <property type="match status" value="1"/>
</dbReference>
<protein>
    <submittedName>
        <fullName evidence="1">Phosphatase yihX</fullName>
    </submittedName>
</protein>
<dbReference type="InterPro" id="IPR023214">
    <property type="entry name" value="HAD_sf"/>
</dbReference>
<dbReference type="Gene3D" id="3.40.50.1000">
    <property type="entry name" value="HAD superfamily/HAD-like"/>
    <property type="match status" value="1"/>
</dbReference>
<dbReference type="Proteomes" id="UP001175226">
    <property type="component" value="Unassembled WGS sequence"/>
</dbReference>
<dbReference type="AlphaFoldDB" id="A0AA39MDM0"/>
<dbReference type="GO" id="GO:0016791">
    <property type="term" value="F:phosphatase activity"/>
    <property type="evidence" value="ECO:0007669"/>
    <property type="project" value="UniProtKB-ARBA"/>
</dbReference>
<evidence type="ECO:0000313" key="2">
    <source>
        <dbReference type="Proteomes" id="UP001175226"/>
    </source>
</evidence>
<organism evidence="1 2">
    <name type="scientific">Armillaria borealis</name>
    <dbReference type="NCBI Taxonomy" id="47425"/>
    <lineage>
        <taxon>Eukaryota</taxon>
        <taxon>Fungi</taxon>
        <taxon>Dikarya</taxon>
        <taxon>Basidiomycota</taxon>
        <taxon>Agaricomycotina</taxon>
        <taxon>Agaricomycetes</taxon>
        <taxon>Agaricomycetidae</taxon>
        <taxon>Agaricales</taxon>
        <taxon>Marasmiineae</taxon>
        <taxon>Physalacriaceae</taxon>
        <taxon>Armillaria</taxon>
    </lineage>
</organism>
<dbReference type="InterPro" id="IPR036412">
    <property type="entry name" value="HAD-like_sf"/>
</dbReference>
<reference evidence="1" key="1">
    <citation type="submission" date="2023-06" db="EMBL/GenBank/DDBJ databases">
        <authorList>
            <consortium name="Lawrence Berkeley National Laboratory"/>
            <person name="Ahrendt S."/>
            <person name="Sahu N."/>
            <person name="Indic B."/>
            <person name="Wong-Bajracharya J."/>
            <person name="Merenyi Z."/>
            <person name="Ke H.-M."/>
            <person name="Monk M."/>
            <person name="Kocsube S."/>
            <person name="Drula E."/>
            <person name="Lipzen A."/>
            <person name="Balint B."/>
            <person name="Henrissat B."/>
            <person name="Andreopoulos B."/>
            <person name="Martin F.M."/>
            <person name="Harder C.B."/>
            <person name="Rigling D."/>
            <person name="Ford K.L."/>
            <person name="Foster G.D."/>
            <person name="Pangilinan J."/>
            <person name="Papanicolaou A."/>
            <person name="Barry K."/>
            <person name="LaButti K."/>
            <person name="Viragh M."/>
            <person name="Koriabine M."/>
            <person name="Yan M."/>
            <person name="Riley R."/>
            <person name="Champramary S."/>
            <person name="Plett K.L."/>
            <person name="Tsai I.J."/>
            <person name="Slot J."/>
            <person name="Sipos G."/>
            <person name="Plett J."/>
            <person name="Nagy L.G."/>
            <person name="Grigoriev I.V."/>
        </authorList>
    </citation>
    <scope>NUCLEOTIDE SEQUENCE</scope>
    <source>
        <strain evidence="1">FPL87.14</strain>
    </source>
</reference>
<accession>A0AA39MDM0</accession>
<dbReference type="Gene3D" id="1.10.150.240">
    <property type="entry name" value="Putative phosphatase, domain 2"/>
    <property type="match status" value="1"/>
</dbReference>
<name>A0AA39MDM0_9AGAR</name>
<dbReference type="InterPro" id="IPR041492">
    <property type="entry name" value="HAD_2"/>
</dbReference>